<organism evidence="2">
    <name type="scientific">Harpegnathos saltator</name>
    <name type="common">Jerdon's jumping ant</name>
    <dbReference type="NCBI Taxonomy" id="610380"/>
    <lineage>
        <taxon>Eukaryota</taxon>
        <taxon>Metazoa</taxon>
        <taxon>Ecdysozoa</taxon>
        <taxon>Arthropoda</taxon>
        <taxon>Hexapoda</taxon>
        <taxon>Insecta</taxon>
        <taxon>Pterygota</taxon>
        <taxon>Neoptera</taxon>
        <taxon>Endopterygota</taxon>
        <taxon>Hymenoptera</taxon>
        <taxon>Apocrita</taxon>
        <taxon>Aculeata</taxon>
        <taxon>Formicoidea</taxon>
        <taxon>Formicidae</taxon>
        <taxon>Ponerinae</taxon>
        <taxon>Ponerini</taxon>
        <taxon>Harpegnathos</taxon>
    </lineage>
</organism>
<feature type="non-terminal residue" evidence="1">
    <location>
        <position position="34"/>
    </location>
</feature>
<dbReference type="STRING" id="610380.E2C8E0"/>
<dbReference type="AlphaFoldDB" id="E2C8E0"/>
<feature type="non-terminal residue" evidence="1">
    <location>
        <position position="1"/>
    </location>
</feature>
<protein>
    <submittedName>
        <fullName evidence="1">Uncharacterized protein</fullName>
    </submittedName>
</protein>
<reference evidence="1 2" key="1">
    <citation type="journal article" date="2010" name="Science">
        <title>Genomic comparison of the ants Camponotus floridanus and Harpegnathos saltator.</title>
        <authorList>
            <person name="Bonasio R."/>
            <person name="Zhang G."/>
            <person name="Ye C."/>
            <person name="Mutti N.S."/>
            <person name="Fang X."/>
            <person name="Qin N."/>
            <person name="Donahue G."/>
            <person name="Yang P."/>
            <person name="Li Q."/>
            <person name="Li C."/>
            <person name="Zhang P."/>
            <person name="Huang Z."/>
            <person name="Berger S.L."/>
            <person name="Reinberg D."/>
            <person name="Wang J."/>
            <person name="Liebig J."/>
        </authorList>
    </citation>
    <scope>NUCLEOTIDE SEQUENCE [LARGE SCALE GENOMIC DNA]</scope>
    <source>
        <strain evidence="1 2">R22 G/1</strain>
    </source>
</reference>
<proteinExistence type="predicted"/>
<accession>E2C8E0</accession>
<dbReference type="Proteomes" id="UP000008237">
    <property type="component" value="Unassembled WGS sequence"/>
</dbReference>
<name>E2C8E0_HARSA</name>
<gene>
    <name evidence="1" type="ORF">EAI_09779</name>
</gene>
<evidence type="ECO:0000313" key="1">
    <source>
        <dbReference type="EMBL" id="EFN75775.1"/>
    </source>
</evidence>
<evidence type="ECO:0000313" key="2">
    <source>
        <dbReference type="Proteomes" id="UP000008237"/>
    </source>
</evidence>
<dbReference type="EMBL" id="GL453666">
    <property type="protein sequence ID" value="EFN75775.1"/>
    <property type="molecule type" value="Genomic_DNA"/>
</dbReference>
<sequence>VVSHMQCLMVENSVDYMAKFANLASQIASDENKK</sequence>
<keyword evidence="2" id="KW-1185">Reference proteome</keyword>
<dbReference type="InParanoid" id="E2C8E0"/>